<evidence type="ECO:0008006" key="2">
    <source>
        <dbReference type="Google" id="ProtNLM"/>
    </source>
</evidence>
<dbReference type="AlphaFoldDB" id="A0A375BXQ5"/>
<reference evidence="1" key="1">
    <citation type="submission" date="2018-01" db="EMBL/GenBank/DDBJ databases">
        <authorList>
            <person name="Clerissi C."/>
        </authorList>
    </citation>
    <scope>NUCLEOTIDE SEQUENCE</scope>
    <source>
        <strain evidence="1">Cupriavidus taiwanensis STM 3521</strain>
    </source>
</reference>
<proteinExistence type="predicted"/>
<dbReference type="EMBL" id="OFSP01000028">
    <property type="protein sequence ID" value="SOY57895.1"/>
    <property type="molecule type" value="Genomic_DNA"/>
</dbReference>
<gene>
    <name evidence="1" type="ORF">CBM2589_B70021</name>
</gene>
<comment type="caution">
    <text evidence="1">The sequence shown here is derived from an EMBL/GenBank/DDBJ whole genome shotgun (WGS) entry which is preliminary data.</text>
</comment>
<evidence type="ECO:0000313" key="1">
    <source>
        <dbReference type="EMBL" id="SOY57895.1"/>
    </source>
</evidence>
<organism evidence="1">
    <name type="scientific">Cupriavidus taiwanensis</name>
    <dbReference type="NCBI Taxonomy" id="164546"/>
    <lineage>
        <taxon>Bacteria</taxon>
        <taxon>Pseudomonadati</taxon>
        <taxon>Pseudomonadota</taxon>
        <taxon>Betaproteobacteria</taxon>
        <taxon>Burkholderiales</taxon>
        <taxon>Burkholderiaceae</taxon>
        <taxon>Cupriavidus</taxon>
    </lineage>
</organism>
<accession>A0A375BXQ5</accession>
<sequence length="24" mass="2819">MGYKAVEGIPRTRHLVNQWECNNC</sequence>
<dbReference type="Proteomes" id="UP000256297">
    <property type="component" value="Chromosome CBM2589_b"/>
</dbReference>
<name>A0A375BXQ5_9BURK</name>
<protein>
    <recommendedName>
        <fullName evidence="2">Transposase</fullName>
    </recommendedName>
</protein>